<accession>A0AAV6VN43</accession>
<gene>
    <name evidence="2" type="ORF">JTE90_015318</name>
</gene>
<dbReference type="Proteomes" id="UP000827092">
    <property type="component" value="Unassembled WGS sequence"/>
</dbReference>
<evidence type="ECO:0000313" key="2">
    <source>
        <dbReference type="EMBL" id="KAG8198222.1"/>
    </source>
</evidence>
<name>A0AAV6VN43_9ARAC</name>
<feature type="region of interest" description="Disordered" evidence="1">
    <location>
        <begin position="1"/>
        <end position="48"/>
    </location>
</feature>
<feature type="compositionally biased region" description="Polar residues" evidence="1">
    <location>
        <begin position="36"/>
        <end position="48"/>
    </location>
</feature>
<evidence type="ECO:0000313" key="3">
    <source>
        <dbReference type="Proteomes" id="UP000827092"/>
    </source>
</evidence>
<keyword evidence="3" id="KW-1185">Reference proteome</keyword>
<reference evidence="2 3" key="1">
    <citation type="journal article" date="2022" name="Nat. Ecol. Evol.">
        <title>A masculinizing supergene underlies an exaggerated male reproductive morph in a spider.</title>
        <authorList>
            <person name="Hendrickx F."/>
            <person name="De Corte Z."/>
            <person name="Sonet G."/>
            <person name="Van Belleghem S.M."/>
            <person name="Kostlbacher S."/>
            <person name="Vangestel C."/>
        </authorList>
    </citation>
    <scope>NUCLEOTIDE SEQUENCE [LARGE SCALE GENOMIC DNA]</scope>
    <source>
        <strain evidence="2">W744_W776</strain>
    </source>
</reference>
<protein>
    <submittedName>
        <fullName evidence="2">Uncharacterized protein</fullName>
    </submittedName>
</protein>
<comment type="caution">
    <text evidence="2">The sequence shown here is derived from an EMBL/GenBank/DDBJ whole genome shotgun (WGS) entry which is preliminary data.</text>
</comment>
<dbReference type="AlphaFoldDB" id="A0AAV6VN43"/>
<sequence>MIVSSDEEDFVPLRKKAKTPGDASRKNKRGVKVDLNVSTSELPGGSTNTPPYSIYLGSDIVVEVKPFKKEHYLGFSKNVEGEIKNRFNINVKQIRTLKRAIDAMIEHLESNNFEV</sequence>
<feature type="compositionally biased region" description="Acidic residues" evidence="1">
    <location>
        <begin position="1"/>
        <end position="10"/>
    </location>
</feature>
<proteinExistence type="predicted"/>
<organism evidence="2 3">
    <name type="scientific">Oedothorax gibbosus</name>
    <dbReference type="NCBI Taxonomy" id="931172"/>
    <lineage>
        <taxon>Eukaryota</taxon>
        <taxon>Metazoa</taxon>
        <taxon>Ecdysozoa</taxon>
        <taxon>Arthropoda</taxon>
        <taxon>Chelicerata</taxon>
        <taxon>Arachnida</taxon>
        <taxon>Araneae</taxon>
        <taxon>Araneomorphae</taxon>
        <taxon>Entelegynae</taxon>
        <taxon>Araneoidea</taxon>
        <taxon>Linyphiidae</taxon>
        <taxon>Erigoninae</taxon>
        <taxon>Oedothorax</taxon>
    </lineage>
</organism>
<evidence type="ECO:0000256" key="1">
    <source>
        <dbReference type="SAM" id="MobiDB-lite"/>
    </source>
</evidence>
<dbReference type="EMBL" id="JAFNEN010000042">
    <property type="protein sequence ID" value="KAG8198222.1"/>
    <property type="molecule type" value="Genomic_DNA"/>
</dbReference>